<feature type="domain" description="Bcl-x interacting BH3" evidence="3">
    <location>
        <begin position="43"/>
        <end position="78"/>
    </location>
</feature>
<evidence type="ECO:0000259" key="3">
    <source>
        <dbReference type="Pfam" id="PF08945"/>
    </source>
</evidence>
<evidence type="ECO:0000313" key="4">
    <source>
        <dbReference type="Proteomes" id="UP000515208"/>
    </source>
</evidence>
<feature type="domain" description="Apoptosis Bim N-terminal" evidence="2">
    <location>
        <begin position="4"/>
        <end position="39"/>
    </location>
</feature>
<dbReference type="Pfam" id="PF08945">
    <property type="entry name" value="Bclx_interact"/>
    <property type="match status" value="1"/>
</dbReference>
<evidence type="ECO:0000256" key="1">
    <source>
        <dbReference type="SAM" id="MobiDB-lite"/>
    </source>
</evidence>
<accession>A0A6P3GMB4</accession>
<evidence type="ECO:0000313" key="5">
    <source>
        <dbReference type="RefSeq" id="XP_010827857.1"/>
    </source>
</evidence>
<feature type="region of interest" description="Disordered" evidence="1">
    <location>
        <begin position="1"/>
        <end position="52"/>
    </location>
</feature>
<dbReference type="InterPro" id="IPR052133">
    <property type="entry name" value="Immune_Signaling-Apoptosis_Reg"/>
</dbReference>
<name>A0A6P3GMB4_BISBB</name>
<feature type="compositionally biased region" description="Polar residues" evidence="1">
    <location>
        <begin position="34"/>
        <end position="49"/>
    </location>
</feature>
<dbReference type="Pfam" id="PF06773">
    <property type="entry name" value="Bim_N"/>
    <property type="match status" value="1"/>
</dbReference>
<gene>
    <name evidence="5" type="primary">BCL2L11</name>
</gene>
<dbReference type="InterPro" id="IPR014771">
    <property type="entry name" value="Apoptosis_Bim_N"/>
</dbReference>
<sequence>MAKQPSDVSSECDREGGQLQPAERPPQLRPGAPTSLQTERQASMRQSQAVPADTRPEIWIAQELRRIGDEFNAYYPRRVFVRHQAVEGHPQMVLLRVLRYIVRLVWRMQ</sequence>
<proteinExistence type="predicted"/>
<dbReference type="Proteomes" id="UP000515208">
    <property type="component" value="Unplaced"/>
</dbReference>
<dbReference type="InterPro" id="IPR015040">
    <property type="entry name" value="Bcl-x_interacting_BH3_dom"/>
</dbReference>
<protein>
    <submittedName>
        <fullName evidence="5">Bcl-2-like protein 11 isoform X3</fullName>
    </submittedName>
</protein>
<organism evidence="4 5">
    <name type="scientific">Bison bison bison</name>
    <name type="common">North American plains bison</name>
    <dbReference type="NCBI Taxonomy" id="43346"/>
    <lineage>
        <taxon>Eukaryota</taxon>
        <taxon>Metazoa</taxon>
        <taxon>Chordata</taxon>
        <taxon>Craniata</taxon>
        <taxon>Vertebrata</taxon>
        <taxon>Euteleostomi</taxon>
        <taxon>Mammalia</taxon>
        <taxon>Eutheria</taxon>
        <taxon>Laurasiatheria</taxon>
        <taxon>Artiodactyla</taxon>
        <taxon>Ruminantia</taxon>
        <taxon>Pecora</taxon>
        <taxon>Bovidae</taxon>
        <taxon>Bovinae</taxon>
        <taxon>Bison</taxon>
    </lineage>
</organism>
<evidence type="ECO:0000259" key="2">
    <source>
        <dbReference type="Pfam" id="PF06773"/>
    </source>
</evidence>
<keyword evidence="4" id="KW-1185">Reference proteome</keyword>
<dbReference type="PANTHER" id="PTHR12044">
    <property type="entry name" value="BCL2 INTERACTING MEDIATOR OF CELL DEATH"/>
    <property type="match status" value="1"/>
</dbReference>
<dbReference type="PANTHER" id="PTHR12044:SF9">
    <property type="entry name" value="BCL-2-LIKE PROTEIN 11"/>
    <property type="match status" value="1"/>
</dbReference>
<dbReference type="AlphaFoldDB" id="A0A6P3GMB4"/>
<dbReference type="GeneID" id="104980781"/>
<dbReference type="RefSeq" id="XP_010827857.1">
    <property type="nucleotide sequence ID" value="XM_010829555.1"/>
</dbReference>
<dbReference type="CTD" id="10018"/>
<reference evidence="5" key="1">
    <citation type="submission" date="2025-08" db="UniProtKB">
        <authorList>
            <consortium name="RefSeq"/>
        </authorList>
    </citation>
    <scope>IDENTIFICATION</scope>
    <source>
        <tissue evidence="5">Blood</tissue>
    </source>
</reference>
<dbReference type="GO" id="GO:0007127">
    <property type="term" value="P:meiosis I"/>
    <property type="evidence" value="ECO:0007669"/>
    <property type="project" value="TreeGrafter"/>
</dbReference>